<evidence type="ECO:0000313" key="3">
    <source>
        <dbReference type="Proteomes" id="UP001652624"/>
    </source>
</evidence>
<reference evidence="4" key="1">
    <citation type="submission" date="2025-08" db="UniProtKB">
        <authorList>
            <consortium name="RefSeq"/>
        </authorList>
    </citation>
    <scope>IDENTIFICATION</scope>
</reference>
<keyword evidence="2" id="KW-1133">Transmembrane helix</keyword>
<keyword evidence="3" id="KW-1185">Reference proteome</keyword>
<feature type="compositionally biased region" description="Basic and acidic residues" evidence="1">
    <location>
        <begin position="255"/>
        <end position="274"/>
    </location>
</feature>
<dbReference type="InterPro" id="IPR037694">
    <property type="entry name" value="MTNAP1"/>
</dbReference>
<dbReference type="GeneID" id="103115278"/>
<accession>A0ABM3YBM5</accession>
<dbReference type="PANTHER" id="PTHR16270:SF5">
    <property type="entry name" value="HYPOTHETICAL LOC287798"/>
    <property type="match status" value="1"/>
</dbReference>
<dbReference type="RefSeq" id="XP_060058469.1">
    <property type="nucleotide sequence ID" value="XM_060202486.1"/>
</dbReference>
<evidence type="ECO:0000256" key="1">
    <source>
        <dbReference type="SAM" id="MobiDB-lite"/>
    </source>
</evidence>
<sequence length="587" mass="65273">MNVFRDWESDIPPRMEVCPYCKKPFKRLKSHLPHCKMKEQIRPDEEKMCQSKPATLPRAKKTKRPVTDSRTLEPALGTEIGKRNANLTWNKLEGTLKSSPLQDVALGKVSKTKAGKDMKKQIQLSSKMLENIEPRITGQGETTAPFYVSDSIAPGKGLSKVAPEPGESRSSETEAFLPLGPMEPSSSNQGGKYPSALPNDVQAMSAGFKLDRIDPSGQEFLVQLLDVPDRDYHNPPANLNYGTERAGTSLSSNKSDSKARDHISAVTDSRDCESQDKNVESQILGFQVSPVDTIQVKENQVKRPNLGVEVSGSGRNAEEGRPVTEMKEWASMSDDFKKLFSSDSAPVKKSQDEGPSLSIFMPKETPCDELLSLSQSHNQSLVSLALKCLQEEKAESYNHNQAPAIKALMERQSLASSEPRSDCQPQSAHPVYQQPLCSTWHHAFKNVPFTHQIAVVDKKTFPSSLGLEWFPELYPAYLGLGVLPGKPQYWNIMSQKSVLISPQGESLSEVPLLERSLTALRSLESPTRLTTSNFSLLRFLGAVQKGWIKCRTTVKSGVGGITMLFTGYFILCCNWSFRQLKLQRWRK</sequence>
<evidence type="ECO:0000256" key="2">
    <source>
        <dbReference type="SAM" id="Phobius"/>
    </source>
</evidence>
<feature type="region of interest" description="Disordered" evidence="1">
    <location>
        <begin position="153"/>
        <end position="197"/>
    </location>
</feature>
<dbReference type="Proteomes" id="UP001652624">
    <property type="component" value="Chromosome 12"/>
</dbReference>
<keyword evidence="2" id="KW-0472">Membrane</keyword>
<feature type="region of interest" description="Disordered" evidence="1">
    <location>
        <begin position="239"/>
        <end position="274"/>
    </location>
</feature>
<organism evidence="3 4">
    <name type="scientific">Erinaceus europaeus</name>
    <name type="common">Western European hedgehog</name>
    <dbReference type="NCBI Taxonomy" id="9365"/>
    <lineage>
        <taxon>Eukaryota</taxon>
        <taxon>Metazoa</taxon>
        <taxon>Chordata</taxon>
        <taxon>Craniata</taxon>
        <taxon>Vertebrata</taxon>
        <taxon>Euteleostomi</taxon>
        <taxon>Mammalia</taxon>
        <taxon>Eutheria</taxon>
        <taxon>Laurasiatheria</taxon>
        <taxon>Eulipotyphla</taxon>
        <taxon>Erinaceidae</taxon>
        <taxon>Erinaceinae</taxon>
        <taxon>Erinaceus</taxon>
    </lineage>
</organism>
<evidence type="ECO:0000313" key="4">
    <source>
        <dbReference type="RefSeq" id="XP_060058469.1"/>
    </source>
</evidence>
<keyword evidence="2" id="KW-0812">Transmembrane</keyword>
<name>A0ABM3YBM5_ERIEU</name>
<proteinExistence type="predicted"/>
<feature type="transmembrane region" description="Helical" evidence="2">
    <location>
        <begin position="558"/>
        <end position="577"/>
    </location>
</feature>
<dbReference type="PANTHER" id="PTHR16270">
    <property type="entry name" value="HYPOTHETICAL LOC287798"/>
    <property type="match status" value="1"/>
</dbReference>
<protein>
    <submittedName>
        <fullName evidence="4">Uncharacterized protein C17orf80 homolog</fullName>
    </submittedName>
</protein>
<gene>
    <name evidence="4" type="primary">C12H17orf80</name>
</gene>